<accession>A0ABW5X738</accession>
<keyword evidence="7" id="KW-0963">Cytoplasm</keyword>
<keyword evidence="7" id="KW-0460">Magnesium</keyword>
<comment type="subunit">
    <text evidence="7">Monomer.</text>
</comment>
<dbReference type="PANTHER" id="PTHR21087">
    <property type="entry name" value="SHIKIMATE KINASE"/>
    <property type="match status" value="1"/>
</dbReference>
<reference evidence="9" key="1">
    <citation type="journal article" date="2019" name="Int. J. Syst. Evol. Microbiol.">
        <title>The Global Catalogue of Microorganisms (GCM) 10K type strain sequencing project: providing services to taxonomists for standard genome sequencing and annotation.</title>
        <authorList>
            <consortium name="The Broad Institute Genomics Platform"/>
            <consortium name="The Broad Institute Genome Sequencing Center for Infectious Disease"/>
            <person name="Wu L."/>
            <person name="Ma J."/>
        </authorList>
    </citation>
    <scope>NUCLEOTIDE SEQUENCE [LARGE SCALE GENOMIC DNA]</scope>
    <source>
        <strain evidence="9">KCTC 52925</strain>
    </source>
</reference>
<comment type="catalytic activity">
    <reaction evidence="7">
        <text>shikimate + ATP = 3-phosphoshikimate + ADP + H(+)</text>
        <dbReference type="Rhea" id="RHEA:13121"/>
        <dbReference type="ChEBI" id="CHEBI:15378"/>
        <dbReference type="ChEBI" id="CHEBI:30616"/>
        <dbReference type="ChEBI" id="CHEBI:36208"/>
        <dbReference type="ChEBI" id="CHEBI:145989"/>
        <dbReference type="ChEBI" id="CHEBI:456216"/>
        <dbReference type="EC" id="2.7.1.71"/>
    </reaction>
</comment>
<dbReference type="HAMAP" id="MF_00109">
    <property type="entry name" value="Shikimate_kinase"/>
    <property type="match status" value="1"/>
</dbReference>
<comment type="pathway">
    <text evidence="7">Metabolic intermediate biosynthesis; chorismate biosynthesis; chorismate from D-erythrose 4-phosphate and phosphoenolpyruvate: step 5/7.</text>
</comment>
<keyword evidence="9" id="KW-1185">Reference proteome</keyword>
<organism evidence="8 9">
    <name type="scientific">Christiangramia antarctica</name>
    <dbReference type="NCBI Taxonomy" id="2058158"/>
    <lineage>
        <taxon>Bacteria</taxon>
        <taxon>Pseudomonadati</taxon>
        <taxon>Bacteroidota</taxon>
        <taxon>Flavobacteriia</taxon>
        <taxon>Flavobacteriales</taxon>
        <taxon>Flavobacteriaceae</taxon>
        <taxon>Christiangramia</taxon>
    </lineage>
</organism>
<keyword evidence="2 7" id="KW-0808">Transferase</keyword>
<evidence type="ECO:0000256" key="7">
    <source>
        <dbReference type="HAMAP-Rule" id="MF_00109"/>
    </source>
</evidence>
<dbReference type="SUPFAM" id="SSF52540">
    <property type="entry name" value="P-loop containing nucleoside triphosphate hydrolases"/>
    <property type="match status" value="1"/>
</dbReference>
<dbReference type="EC" id="2.7.1.71" evidence="7"/>
<dbReference type="RefSeq" id="WP_251742579.1">
    <property type="nucleotide sequence ID" value="NZ_JBHUOJ010000019.1"/>
</dbReference>
<comment type="similarity">
    <text evidence="7">Belongs to the shikimate kinase family.</text>
</comment>
<name>A0ABW5X738_9FLAO</name>
<dbReference type="InterPro" id="IPR000623">
    <property type="entry name" value="Shikimate_kinase/TSH1"/>
</dbReference>
<dbReference type="PANTHER" id="PTHR21087:SF16">
    <property type="entry name" value="SHIKIMATE KINASE 1, CHLOROPLASTIC"/>
    <property type="match status" value="1"/>
</dbReference>
<dbReference type="CDD" id="cd00464">
    <property type="entry name" value="SK"/>
    <property type="match status" value="1"/>
</dbReference>
<dbReference type="InterPro" id="IPR031322">
    <property type="entry name" value="Shikimate/glucono_kinase"/>
</dbReference>
<comment type="caution">
    <text evidence="8">The sequence shown here is derived from an EMBL/GenBank/DDBJ whole genome shotgun (WGS) entry which is preliminary data.</text>
</comment>
<feature type="binding site" evidence="7">
    <location>
        <position position="32"/>
    </location>
    <ligand>
        <name>substrate</name>
    </ligand>
</feature>
<dbReference type="EMBL" id="JBHUOJ010000019">
    <property type="protein sequence ID" value="MFD2833426.1"/>
    <property type="molecule type" value="Genomic_DNA"/>
</dbReference>
<gene>
    <name evidence="7" type="primary">aroK</name>
    <name evidence="8" type="ORF">ACFSYS_09015</name>
</gene>
<dbReference type="Pfam" id="PF01202">
    <property type="entry name" value="SKI"/>
    <property type="match status" value="1"/>
</dbReference>
<feature type="binding site" evidence="7">
    <location>
        <begin position="10"/>
        <end position="15"/>
    </location>
    <ligand>
        <name>ATP</name>
        <dbReference type="ChEBI" id="CHEBI:30616"/>
    </ligand>
</feature>
<evidence type="ECO:0000256" key="4">
    <source>
        <dbReference type="ARBA" id="ARBA00022777"/>
    </source>
</evidence>
<protein>
    <recommendedName>
        <fullName evidence="7">Shikimate kinase</fullName>
        <shortName evidence="7">SK</shortName>
        <ecNumber evidence="7">2.7.1.71</ecNumber>
    </recommendedName>
</protein>
<keyword evidence="4 7" id="KW-0418">Kinase</keyword>
<feature type="binding site" evidence="7">
    <location>
        <position position="79"/>
    </location>
    <ligand>
        <name>substrate</name>
    </ligand>
</feature>
<feature type="binding site" evidence="7">
    <location>
        <position position="56"/>
    </location>
    <ligand>
        <name>substrate</name>
    </ligand>
</feature>
<evidence type="ECO:0000256" key="3">
    <source>
        <dbReference type="ARBA" id="ARBA00022741"/>
    </source>
</evidence>
<dbReference type="Gene3D" id="3.40.50.300">
    <property type="entry name" value="P-loop containing nucleotide triphosphate hydrolases"/>
    <property type="match status" value="1"/>
</dbReference>
<sequence length="173" mass="20031">MKLFLTGYMGSGKSLIGKKLSEKLKIPFQDLDFLIEKEAKKTISQIFAESGEIYFRKLEREILKGVLNSEADQIIALGGGTPCYYDNMELINAFTNSSSFYLKLSVENLTRRLLKEKDHRPMISHLNSQKELDEFVRKHLFERSFYYNQSKNVIDCNHKSPEEIVDLILQKLG</sequence>
<keyword evidence="6 7" id="KW-0057">Aromatic amino acid biosynthesis</keyword>
<keyword evidence="3 7" id="KW-0547">Nucleotide-binding</keyword>
<proteinExistence type="inferred from homology"/>
<feature type="binding site" evidence="7">
    <location>
        <position position="143"/>
    </location>
    <ligand>
        <name>substrate</name>
    </ligand>
</feature>
<evidence type="ECO:0000313" key="9">
    <source>
        <dbReference type="Proteomes" id="UP001597438"/>
    </source>
</evidence>
<dbReference type="Proteomes" id="UP001597438">
    <property type="component" value="Unassembled WGS sequence"/>
</dbReference>
<evidence type="ECO:0000313" key="8">
    <source>
        <dbReference type="EMBL" id="MFD2833426.1"/>
    </source>
</evidence>
<keyword evidence="1 7" id="KW-0028">Amino-acid biosynthesis</keyword>
<dbReference type="GO" id="GO:0016301">
    <property type="term" value="F:kinase activity"/>
    <property type="evidence" value="ECO:0007669"/>
    <property type="project" value="UniProtKB-KW"/>
</dbReference>
<comment type="cofactor">
    <cofactor evidence="7">
        <name>Mg(2+)</name>
        <dbReference type="ChEBI" id="CHEBI:18420"/>
    </cofactor>
    <text evidence="7">Binds 1 Mg(2+) ion per subunit.</text>
</comment>
<evidence type="ECO:0000256" key="5">
    <source>
        <dbReference type="ARBA" id="ARBA00022840"/>
    </source>
</evidence>
<keyword evidence="7" id="KW-0479">Metal-binding</keyword>
<comment type="function">
    <text evidence="7">Catalyzes the specific phosphorylation of the 3-hydroxyl group of shikimic acid using ATP as a cosubstrate.</text>
</comment>
<dbReference type="InterPro" id="IPR027417">
    <property type="entry name" value="P-loop_NTPase"/>
</dbReference>
<evidence type="ECO:0000256" key="6">
    <source>
        <dbReference type="ARBA" id="ARBA00023141"/>
    </source>
</evidence>
<keyword evidence="5 7" id="KW-0067">ATP-binding</keyword>
<comment type="caution">
    <text evidence="7">Lacks conserved residue(s) required for the propagation of feature annotation.</text>
</comment>
<comment type="subcellular location">
    <subcellularLocation>
        <location evidence="7">Cytoplasm</location>
    </subcellularLocation>
</comment>
<dbReference type="PRINTS" id="PR01100">
    <property type="entry name" value="SHIKIMTKNASE"/>
</dbReference>
<feature type="binding site" evidence="7">
    <location>
        <position position="14"/>
    </location>
    <ligand>
        <name>Mg(2+)</name>
        <dbReference type="ChEBI" id="CHEBI:18420"/>
    </ligand>
</feature>
<evidence type="ECO:0000256" key="2">
    <source>
        <dbReference type="ARBA" id="ARBA00022679"/>
    </source>
</evidence>
<evidence type="ECO:0000256" key="1">
    <source>
        <dbReference type="ARBA" id="ARBA00022605"/>
    </source>
</evidence>
<feature type="binding site" evidence="7">
    <location>
        <position position="120"/>
    </location>
    <ligand>
        <name>ATP</name>
        <dbReference type="ChEBI" id="CHEBI:30616"/>
    </ligand>
</feature>